<dbReference type="CDD" id="cd01570">
    <property type="entry name" value="NAPRTase_A"/>
    <property type="match status" value="1"/>
</dbReference>
<keyword evidence="6 9" id="KW-0662">Pyridine nucleotide biosynthesis</keyword>
<dbReference type="EMBL" id="JAFHKR010000032">
    <property type="protein sequence ID" value="MBN3552879.1"/>
    <property type="molecule type" value="Genomic_DNA"/>
</dbReference>
<evidence type="ECO:0000256" key="5">
    <source>
        <dbReference type="ARBA" id="ARBA00022598"/>
    </source>
</evidence>
<evidence type="ECO:0000256" key="8">
    <source>
        <dbReference type="ARBA" id="ARBA00048668"/>
    </source>
</evidence>
<evidence type="ECO:0000256" key="1">
    <source>
        <dbReference type="ARBA" id="ARBA00004952"/>
    </source>
</evidence>
<gene>
    <name evidence="13" type="ORF">JYA63_01220</name>
</gene>
<dbReference type="InterPro" id="IPR040727">
    <property type="entry name" value="NAPRTase_N"/>
</dbReference>
<dbReference type="InterPro" id="IPR041525">
    <property type="entry name" value="N/Namide_PRibTrfase"/>
</dbReference>
<dbReference type="InterPro" id="IPR006405">
    <property type="entry name" value="Nic_PRibTrfase_pncB"/>
</dbReference>
<dbReference type="PANTHER" id="PTHR11098:SF1">
    <property type="entry name" value="NICOTINATE PHOSPHORIBOSYLTRANSFERASE"/>
    <property type="match status" value="1"/>
</dbReference>
<dbReference type="Gene3D" id="3.20.20.70">
    <property type="entry name" value="Aldolase class I"/>
    <property type="match status" value="1"/>
</dbReference>
<keyword evidence="5 9" id="KW-0436">Ligase</keyword>
<dbReference type="Pfam" id="PF17956">
    <property type="entry name" value="NAPRTase_C"/>
    <property type="match status" value="1"/>
</dbReference>
<comment type="pathway">
    <text evidence="1 9">Cofactor biosynthesis; NAD(+) biosynthesis; nicotinate D-ribonucleotide from nicotinate: step 1/1.</text>
</comment>
<dbReference type="InterPro" id="IPR036068">
    <property type="entry name" value="Nicotinate_pribotase-like_C"/>
</dbReference>
<evidence type="ECO:0000313" key="13">
    <source>
        <dbReference type="EMBL" id="MBN3552879.1"/>
    </source>
</evidence>
<dbReference type="Gene3D" id="3.20.140.10">
    <property type="entry name" value="nicotinate phosphoribosyltransferase"/>
    <property type="match status" value="1"/>
</dbReference>
<dbReference type="InterPro" id="IPR041619">
    <property type="entry name" value="NAPRTase_C"/>
</dbReference>
<name>A0ABS2ZJ20_9BACL</name>
<dbReference type="NCBIfam" id="NF006694">
    <property type="entry name" value="PRK09243.1-1"/>
    <property type="match status" value="1"/>
</dbReference>
<dbReference type="InterPro" id="IPR007229">
    <property type="entry name" value="Nic_PRibTrfase-Fam"/>
</dbReference>
<comment type="PTM">
    <text evidence="9">Transiently phosphorylated on a His residue during the reaction cycle. Phosphorylation strongly increases the affinity for substrates and increases the rate of nicotinate D-ribonucleotide production. Dephosphorylation regenerates the low-affinity form of the enzyme, leading to product release.</text>
</comment>
<proteinExistence type="inferred from homology"/>
<dbReference type="Pfam" id="PF17767">
    <property type="entry name" value="NAPRTase_N"/>
    <property type="match status" value="1"/>
</dbReference>
<evidence type="ECO:0000256" key="4">
    <source>
        <dbReference type="ARBA" id="ARBA00022553"/>
    </source>
</evidence>
<dbReference type="SUPFAM" id="SSF51690">
    <property type="entry name" value="Nicotinate/Quinolinate PRTase C-terminal domain-like"/>
    <property type="match status" value="1"/>
</dbReference>
<evidence type="ECO:0000259" key="10">
    <source>
        <dbReference type="Pfam" id="PF04095"/>
    </source>
</evidence>
<dbReference type="NCBIfam" id="NF006697">
    <property type="entry name" value="PRK09243.1-4"/>
    <property type="match status" value="1"/>
</dbReference>
<dbReference type="GO" id="GO:0016757">
    <property type="term" value="F:glycosyltransferase activity"/>
    <property type="evidence" value="ECO:0007669"/>
    <property type="project" value="UniProtKB-KW"/>
</dbReference>
<evidence type="ECO:0000259" key="11">
    <source>
        <dbReference type="Pfam" id="PF17767"/>
    </source>
</evidence>
<keyword evidence="7 9" id="KW-0808">Transferase</keyword>
<protein>
    <recommendedName>
        <fullName evidence="3 9">Nicotinate phosphoribosyltransferase</fullName>
        <ecNumber evidence="3 9">6.3.4.21</ecNumber>
    </recommendedName>
</protein>
<dbReference type="PANTHER" id="PTHR11098">
    <property type="entry name" value="NICOTINATE PHOSPHORIBOSYLTRANSFERASE"/>
    <property type="match status" value="1"/>
</dbReference>
<dbReference type="Pfam" id="PF04095">
    <property type="entry name" value="NAPRTase"/>
    <property type="match status" value="1"/>
</dbReference>
<comment type="caution">
    <text evidence="13">The sequence shown here is derived from an EMBL/GenBank/DDBJ whole genome shotgun (WGS) entry which is preliminary data.</text>
</comment>
<dbReference type="NCBIfam" id="NF006695">
    <property type="entry name" value="PRK09243.1-2"/>
    <property type="match status" value="1"/>
</dbReference>
<dbReference type="SUPFAM" id="SSF54675">
    <property type="entry name" value="Nicotinate/Quinolinate PRTase N-terminal domain-like"/>
    <property type="match status" value="1"/>
</dbReference>
<dbReference type="RefSeq" id="WP_205724209.1">
    <property type="nucleotide sequence ID" value="NZ_JAFHKR010000032.1"/>
</dbReference>
<comment type="function">
    <text evidence="9">Catalyzes the first step in the biosynthesis of NAD from nicotinic acid, the ATP-dependent synthesis of beta-nicotinate D-ribonucleotide from nicotinate and 5-phospho-D-ribose 1-phosphate.</text>
</comment>
<evidence type="ECO:0000313" key="14">
    <source>
        <dbReference type="Proteomes" id="UP001296923"/>
    </source>
</evidence>
<keyword evidence="4" id="KW-0597">Phosphoprotein</keyword>
<dbReference type="NCBIfam" id="TIGR01513">
    <property type="entry name" value="NAPRTase_put"/>
    <property type="match status" value="1"/>
</dbReference>
<feature type="domain" description="Nicotinate phosphoribosyltransferase N-terminal" evidence="11">
    <location>
        <begin position="12"/>
        <end position="136"/>
    </location>
</feature>
<reference evidence="13 14" key="1">
    <citation type="submission" date="2021-01" db="EMBL/GenBank/DDBJ databases">
        <title>Genome Sequencing of Type Strains.</title>
        <authorList>
            <person name="Lemaire J.F."/>
            <person name="Inderbitzin P."/>
            <person name="Collins S.B."/>
            <person name="Wespe N."/>
            <person name="Knight-Connoni V."/>
        </authorList>
    </citation>
    <scope>NUCLEOTIDE SEQUENCE [LARGE SCALE GENOMIC DNA]</scope>
    <source>
        <strain evidence="13 14">DSM 23009</strain>
    </source>
</reference>
<evidence type="ECO:0000256" key="7">
    <source>
        <dbReference type="ARBA" id="ARBA00022679"/>
    </source>
</evidence>
<evidence type="ECO:0000259" key="12">
    <source>
        <dbReference type="Pfam" id="PF17956"/>
    </source>
</evidence>
<accession>A0ABS2ZJ20</accession>
<dbReference type="EC" id="6.3.4.21" evidence="3 9"/>
<evidence type="ECO:0000256" key="9">
    <source>
        <dbReference type="RuleBase" id="RU365100"/>
    </source>
</evidence>
<feature type="domain" description="Nicotinate/nicotinamide phosphoribosyltransferase" evidence="10">
    <location>
        <begin position="157"/>
        <end position="337"/>
    </location>
</feature>
<keyword evidence="13" id="KW-0328">Glycosyltransferase</keyword>
<organism evidence="13 14">
    <name type="scientific">Fictibacillus nanhaiensis</name>
    <dbReference type="NCBI Taxonomy" id="742169"/>
    <lineage>
        <taxon>Bacteria</taxon>
        <taxon>Bacillati</taxon>
        <taxon>Bacillota</taxon>
        <taxon>Bacilli</taxon>
        <taxon>Bacillales</taxon>
        <taxon>Fictibacillaceae</taxon>
        <taxon>Fictibacillus</taxon>
    </lineage>
</organism>
<dbReference type="PIRSF" id="PIRSF000484">
    <property type="entry name" value="NAPRT"/>
    <property type="match status" value="1"/>
</dbReference>
<comment type="similarity">
    <text evidence="2 9">Belongs to the NAPRTase family.</text>
</comment>
<evidence type="ECO:0000256" key="2">
    <source>
        <dbReference type="ARBA" id="ARBA00010897"/>
    </source>
</evidence>
<comment type="catalytic activity">
    <reaction evidence="8 9">
        <text>5-phospho-alpha-D-ribose 1-diphosphate + nicotinate + ATP + H2O = nicotinate beta-D-ribonucleotide + ADP + phosphate + diphosphate</text>
        <dbReference type="Rhea" id="RHEA:36163"/>
        <dbReference type="ChEBI" id="CHEBI:15377"/>
        <dbReference type="ChEBI" id="CHEBI:30616"/>
        <dbReference type="ChEBI" id="CHEBI:32544"/>
        <dbReference type="ChEBI" id="CHEBI:33019"/>
        <dbReference type="ChEBI" id="CHEBI:43474"/>
        <dbReference type="ChEBI" id="CHEBI:57502"/>
        <dbReference type="ChEBI" id="CHEBI:58017"/>
        <dbReference type="ChEBI" id="CHEBI:456216"/>
        <dbReference type="EC" id="6.3.4.21"/>
    </reaction>
</comment>
<feature type="domain" description="Nicotinate phosphoribosyltransferase C-terminal" evidence="12">
    <location>
        <begin position="363"/>
        <end position="471"/>
    </location>
</feature>
<dbReference type="InterPro" id="IPR013785">
    <property type="entry name" value="Aldolase_TIM"/>
</dbReference>
<dbReference type="Proteomes" id="UP001296923">
    <property type="component" value="Unassembled WGS sequence"/>
</dbReference>
<dbReference type="NCBIfam" id="NF009131">
    <property type="entry name" value="PRK12484.1"/>
    <property type="match status" value="1"/>
</dbReference>
<sequence>MNNKYADDSLALHTDLYQINMAETYWEDNIHNKKAVFEVFFRKLPFGNGYAVFAGLERIIDYLKNFKFTTSDIDYLREKLGYEEDYLEYLQRIKFTGTVRSMVEGELVFANEPIIRIEAPLAEAQLIETAILNIVNYQTLIATKASRIKQVVGEERVMEFGTRRAQEMDAAIWGTRAAFIGGFEATSNVRAGKRFGIPVAGTHAHALVQTYRDEYTAFHKYARRHKDCVFLVDTYDTLRSGVPTAIKVAKELGNKINFKGIRLDSGDLAYLSKEARKMLDEAGFTDTKIIASNDLDENTIINLKAQGAKIDSWGIGTKLITAYDQPALGAVYKLVSIEDDQGNMVDTIKISGNPEKVTTPGLKKVYRIINTQNNKSEGDYIALDNEKPEEEARLKMFHPVHTFVSKFVTNFKAKELHQDIFVEGNVVYESPTLKEIQIFAKENLEVLWDEYKRTMYPEEYPVDLSQACWDNKMKNIQDVQTKVLSLIGEGESHNG</sequence>
<evidence type="ECO:0000256" key="6">
    <source>
        <dbReference type="ARBA" id="ARBA00022642"/>
    </source>
</evidence>
<keyword evidence="14" id="KW-1185">Reference proteome</keyword>
<dbReference type="GO" id="GO:0004516">
    <property type="term" value="F:nicotinate phosphoribosyltransferase activity"/>
    <property type="evidence" value="ECO:0007669"/>
    <property type="project" value="UniProtKB-EC"/>
</dbReference>
<evidence type="ECO:0000256" key="3">
    <source>
        <dbReference type="ARBA" id="ARBA00013236"/>
    </source>
</evidence>